<keyword evidence="5 7" id="KW-0186">Copper</keyword>
<dbReference type="InterPro" id="IPR002387">
    <property type="entry name" value="Plastocyanin"/>
</dbReference>
<keyword evidence="3 7" id="KW-0479">Metal-binding</keyword>
<feature type="binding site" evidence="7">
    <location>
        <position position="151"/>
    </location>
    <ligand>
        <name>Cu cation</name>
        <dbReference type="ChEBI" id="CHEBI:23378"/>
    </ligand>
</feature>
<feature type="domain" description="Blue (type 1) copper" evidence="10">
    <location>
        <begin position="70"/>
        <end position="158"/>
    </location>
</feature>
<name>A0ABD5PY89_9EURY</name>
<dbReference type="Proteomes" id="UP001595945">
    <property type="component" value="Unassembled WGS sequence"/>
</dbReference>
<evidence type="ECO:0000256" key="2">
    <source>
        <dbReference type="ARBA" id="ARBA00022448"/>
    </source>
</evidence>
<evidence type="ECO:0000256" key="4">
    <source>
        <dbReference type="ARBA" id="ARBA00022982"/>
    </source>
</evidence>
<dbReference type="PROSITE" id="PS51318">
    <property type="entry name" value="TAT"/>
    <property type="match status" value="1"/>
</dbReference>
<keyword evidence="6 9" id="KW-0472">Membrane</keyword>
<protein>
    <submittedName>
        <fullName evidence="11">Plastocyanin/azurin family copper-binding protein</fullName>
    </submittedName>
</protein>
<feature type="region of interest" description="Disordered" evidence="8">
    <location>
        <begin position="100"/>
        <end position="119"/>
    </location>
</feature>
<feature type="binding site" evidence="7">
    <location>
        <position position="143"/>
    </location>
    <ligand>
        <name>Cu cation</name>
        <dbReference type="ChEBI" id="CHEBI:23378"/>
    </ligand>
</feature>
<reference evidence="11 12" key="1">
    <citation type="journal article" date="2019" name="Int. J. Syst. Evol. Microbiol.">
        <title>The Global Catalogue of Microorganisms (GCM) 10K type strain sequencing project: providing services to taxonomists for standard genome sequencing and annotation.</title>
        <authorList>
            <consortium name="The Broad Institute Genomics Platform"/>
            <consortium name="The Broad Institute Genome Sequencing Center for Infectious Disease"/>
            <person name="Wu L."/>
            <person name="Ma J."/>
        </authorList>
    </citation>
    <scope>NUCLEOTIDE SEQUENCE [LARGE SCALE GENOMIC DNA]</scope>
    <source>
        <strain evidence="11 12">XZYJ18</strain>
    </source>
</reference>
<evidence type="ECO:0000256" key="1">
    <source>
        <dbReference type="ARBA" id="ARBA00004370"/>
    </source>
</evidence>
<dbReference type="GeneID" id="73045507"/>
<evidence type="ECO:0000256" key="7">
    <source>
        <dbReference type="PIRSR" id="PIRSR602387-1"/>
    </source>
</evidence>
<dbReference type="PANTHER" id="PTHR34192:SF10">
    <property type="entry name" value="PLASTOCYANIN MAJOR ISOFORM, CHLOROPLASTIC-RELATED"/>
    <property type="match status" value="1"/>
</dbReference>
<comment type="caution">
    <text evidence="11">The sequence shown here is derived from an EMBL/GenBank/DDBJ whole genome shotgun (WGS) entry which is preliminary data.</text>
</comment>
<keyword evidence="4" id="KW-0249">Electron transport</keyword>
<feature type="binding site" evidence="7">
    <location>
        <position position="99"/>
    </location>
    <ligand>
        <name>Cu cation</name>
        <dbReference type="ChEBI" id="CHEBI:23378"/>
    </ligand>
</feature>
<feature type="binding site" evidence="7">
    <location>
        <position position="146"/>
    </location>
    <ligand>
        <name>Cu cation</name>
        <dbReference type="ChEBI" id="CHEBI:23378"/>
    </ligand>
</feature>
<dbReference type="Gene3D" id="2.60.40.420">
    <property type="entry name" value="Cupredoxins - blue copper proteins"/>
    <property type="match status" value="1"/>
</dbReference>
<evidence type="ECO:0000256" key="3">
    <source>
        <dbReference type="ARBA" id="ARBA00022723"/>
    </source>
</evidence>
<evidence type="ECO:0000313" key="11">
    <source>
        <dbReference type="EMBL" id="MFC4823442.1"/>
    </source>
</evidence>
<dbReference type="GO" id="GO:0046872">
    <property type="term" value="F:metal ion binding"/>
    <property type="evidence" value="ECO:0007669"/>
    <property type="project" value="UniProtKB-KW"/>
</dbReference>
<dbReference type="CDD" id="cd04220">
    <property type="entry name" value="Halocyanin"/>
    <property type="match status" value="1"/>
</dbReference>
<keyword evidence="2" id="KW-0813">Transport</keyword>
<dbReference type="PRINTS" id="PR00157">
    <property type="entry name" value="PLASTOCYANIN"/>
</dbReference>
<accession>A0ABD5PY89</accession>
<proteinExistence type="predicted"/>
<keyword evidence="9" id="KW-0812">Transmembrane</keyword>
<keyword evidence="12" id="KW-1185">Reference proteome</keyword>
<evidence type="ECO:0000256" key="6">
    <source>
        <dbReference type="ARBA" id="ARBA00023136"/>
    </source>
</evidence>
<dbReference type="InterPro" id="IPR006311">
    <property type="entry name" value="TAT_signal"/>
</dbReference>
<comment type="cofactor">
    <cofactor evidence="7">
        <name>Cu(2+)</name>
        <dbReference type="ChEBI" id="CHEBI:29036"/>
    </cofactor>
    <text evidence="7">The crystal structure with reduced Cu(1+) has also been determined.</text>
</comment>
<dbReference type="RefSeq" id="WP_254267085.1">
    <property type="nucleotide sequence ID" value="NZ_CP100400.1"/>
</dbReference>
<keyword evidence="9" id="KW-1133">Transmembrane helix</keyword>
<comment type="subcellular location">
    <subcellularLocation>
        <location evidence="1">Membrane</location>
    </subcellularLocation>
</comment>
<feature type="transmembrane region" description="Helical" evidence="9">
    <location>
        <begin position="184"/>
        <end position="206"/>
    </location>
</feature>
<dbReference type="PANTHER" id="PTHR34192">
    <property type="entry name" value="PLASTOCYANIN MAJOR ISOFORM, CHLOROPLASTIC-RELATED"/>
    <property type="match status" value="1"/>
</dbReference>
<gene>
    <name evidence="11" type="ORF">ACFO9K_04120</name>
</gene>
<organism evidence="11 12">
    <name type="scientific">Halorussus aquaticus</name>
    <dbReference type="NCBI Taxonomy" id="2953748"/>
    <lineage>
        <taxon>Archaea</taxon>
        <taxon>Methanobacteriati</taxon>
        <taxon>Methanobacteriota</taxon>
        <taxon>Stenosarchaea group</taxon>
        <taxon>Halobacteria</taxon>
        <taxon>Halobacteriales</taxon>
        <taxon>Haladaptataceae</taxon>
        <taxon>Halorussus</taxon>
    </lineage>
</organism>
<evidence type="ECO:0000313" key="12">
    <source>
        <dbReference type="Proteomes" id="UP001595945"/>
    </source>
</evidence>
<dbReference type="EMBL" id="JBHSHT010000001">
    <property type="protein sequence ID" value="MFC4823442.1"/>
    <property type="molecule type" value="Genomic_DNA"/>
</dbReference>
<dbReference type="GO" id="GO:0016020">
    <property type="term" value="C:membrane"/>
    <property type="evidence" value="ECO:0007669"/>
    <property type="project" value="UniProtKB-SubCell"/>
</dbReference>
<dbReference type="PROSITE" id="PS00196">
    <property type="entry name" value="COPPER_BLUE"/>
    <property type="match status" value="1"/>
</dbReference>
<dbReference type="Pfam" id="PF00127">
    <property type="entry name" value="Copper-bind"/>
    <property type="match status" value="1"/>
</dbReference>
<dbReference type="SUPFAM" id="SSF49503">
    <property type="entry name" value="Cupredoxins"/>
    <property type="match status" value="1"/>
</dbReference>
<evidence type="ECO:0000256" key="8">
    <source>
        <dbReference type="SAM" id="MobiDB-lite"/>
    </source>
</evidence>
<dbReference type="InterPro" id="IPR008972">
    <property type="entry name" value="Cupredoxin"/>
</dbReference>
<dbReference type="AlphaFoldDB" id="A0ABD5PY89"/>
<evidence type="ECO:0000256" key="9">
    <source>
        <dbReference type="SAM" id="Phobius"/>
    </source>
</evidence>
<dbReference type="InterPro" id="IPR028871">
    <property type="entry name" value="BlueCu_1_BS"/>
</dbReference>
<feature type="compositionally biased region" description="Low complexity" evidence="8">
    <location>
        <begin position="30"/>
        <end position="55"/>
    </location>
</feature>
<sequence>MKRRDFLTAATGVAGGAGAGVTAAAAQETTTTSSGNATASGNETTTATNGTTTSGGSSGGGGPTKEVTVGPGGSLVFEPAEITIAPGTTIKWVWESDNHNVVPESQPEGSSWEGTPGGASKTYNTGYEYSHTFETTGTYEYFCQPHKTAGMVGTITVQEGGGGGGGGGGQAEANPEHMGVPFQAHFVGLATLLMMAVSLVYTFFLLKYGESPHASGGNR</sequence>
<dbReference type="InterPro" id="IPR000923">
    <property type="entry name" value="BlueCu_1"/>
</dbReference>
<evidence type="ECO:0000256" key="5">
    <source>
        <dbReference type="ARBA" id="ARBA00023008"/>
    </source>
</evidence>
<feature type="region of interest" description="Disordered" evidence="8">
    <location>
        <begin position="30"/>
        <end position="74"/>
    </location>
</feature>
<evidence type="ECO:0000259" key="10">
    <source>
        <dbReference type="Pfam" id="PF00127"/>
    </source>
</evidence>